<dbReference type="Proteomes" id="UP000663848">
    <property type="component" value="Unassembled WGS sequence"/>
</dbReference>
<sequence length="68" mass="7933">MEEIFDRVQLRPSNKFMVTQSYSNIPDWSTFQIEIVKAFQLSTPSKVSLISTIPQQEKENENSRVDLI</sequence>
<accession>A0A822DL73</accession>
<reference evidence="2" key="1">
    <citation type="submission" date="2021-02" db="EMBL/GenBank/DDBJ databases">
        <authorList>
            <person name="Nowell W R."/>
        </authorList>
    </citation>
    <scope>NUCLEOTIDE SEQUENCE</scope>
</reference>
<comment type="caution">
    <text evidence="2">The sequence shown here is derived from an EMBL/GenBank/DDBJ whole genome shotgun (WGS) entry which is preliminary data.</text>
</comment>
<protein>
    <submittedName>
        <fullName evidence="2">Uncharacterized protein</fullName>
    </submittedName>
</protein>
<dbReference type="Proteomes" id="UP000663873">
    <property type="component" value="Unassembled WGS sequence"/>
</dbReference>
<proteinExistence type="predicted"/>
<feature type="non-terminal residue" evidence="2">
    <location>
        <position position="68"/>
    </location>
</feature>
<evidence type="ECO:0000313" key="3">
    <source>
        <dbReference type="Proteomes" id="UP000663848"/>
    </source>
</evidence>
<evidence type="ECO:0000313" key="4">
    <source>
        <dbReference type="Proteomes" id="UP000663873"/>
    </source>
</evidence>
<evidence type="ECO:0000313" key="2">
    <source>
        <dbReference type="EMBL" id="CAF5073246.1"/>
    </source>
</evidence>
<dbReference type="AlphaFoldDB" id="A0A822DL73"/>
<organism evidence="2 3">
    <name type="scientific">Rotaria socialis</name>
    <dbReference type="NCBI Taxonomy" id="392032"/>
    <lineage>
        <taxon>Eukaryota</taxon>
        <taxon>Metazoa</taxon>
        <taxon>Spiralia</taxon>
        <taxon>Gnathifera</taxon>
        <taxon>Rotifera</taxon>
        <taxon>Eurotatoria</taxon>
        <taxon>Bdelloidea</taxon>
        <taxon>Philodinida</taxon>
        <taxon>Philodinidae</taxon>
        <taxon>Rotaria</taxon>
    </lineage>
</organism>
<evidence type="ECO:0000313" key="1">
    <source>
        <dbReference type="EMBL" id="CAF4883995.1"/>
    </source>
</evidence>
<dbReference type="EMBL" id="CAJOBR010061393">
    <property type="protein sequence ID" value="CAF5073246.1"/>
    <property type="molecule type" value="Genomic_DNA"/>
</dbReference>
<dbReference type="EMBL" id="CAJOBP010071282">
    <property type="protein sequence ID" value="CAF4883995.1"/>
    <property type="molecule type" value="Genomic_DNA"/>
</dbReference>
<keyword evidence="4" id="KW-1185">Reference proteome</keyword>
<gene>
    <name evidence="2" type="ORF">QYT958_LOCUS43407</name>
    <name evidence="1" type="ORF">UJA718_LOCUS44818</name>
</gene>
<name>A0A822DL73_9BILA</name>